<feature type="chain" id="PRO_5019843699" evidence="1">
    <location>
        <begin position="30"/>
        <end position="372"/>
    </location>
</feature>
<dbReference type="SUPFAM" id="SSF159245">
    <property type="entry name" value="AttH-like"/>
    <property type="match status" value="1"/>
</dbReference>
<keyword evidence="4" id="KW-1185">Reference proteome</keyword>
<dbReference type="OrthoDB" id="9770826at2"/>
<reference evidence="3 4" key="1">
    <citation type="submission" date="2018-10" db="EMBL/GenBank/DDBJ databases">
        <title>Genomic Encyclopedia of Type Strains, Phase IV (KMG-IV): sequencing the most valuable type-strain genomes for metagenomic binning, comparative biology and taxonomic classification.</title>
        <authorList>
            <person name="Goeker M."/>
        </authorList>
    </citation>
    <scope>NUCLEOTIDE SEQUENCE [LARGE SCALE GENOMIC DNA]</scope>
    <source>
        <strain evidence="3 4">DSM 26916</strain>
    </source>
</reference>
<gene>
    <name evidence="3" type="ORF">DFR35_1069</name>
</gene>
<dbReference type="InterPro" id="IPR010791">
    <property type="entry name" value="AttH_dom"/>
</dbReference>
<dbReference type="PANTHER" id="PTHR38591">
    <property type="entry name" value="HYDROLASE"/>
    <property type="match status" value="1"/>
</dbReference>
<organism evidence="3 4">
    <name type="scientific">Sulfurisoma sediminicola</name>
    <dbReference type="NCBI Taxonomy" id="1381557"/>
    <lineage>
        <taxon>Bacteria</taxon>
        <taxon>Pseudomonadati</taxon>
        <taxon>Pseudomonadota</taxon>
        <taxon>Betaproteobacteria</taxon>
        <taxon>Nitrosomonadales</taxon>
        <taxon>Sterolibacteriaceae</taxon>
        <taxon>Sulfurisoma</taxon>
    </lineage>
</organism>
<comment type="caution">
    <text evidence="3">The sequence shown here is derived from an EMBL/GenBank/DDBJ whole genome shotgun (WGS) entry which is preliminary data.</text>
</comment>
<sequence length="372" mass="41024">MRRRRMLQLLGAAGCLPLASLLPSRAALAAAPSFPPVRPRALAFPRDHGAHPDYRTEWWYATGWLETAEGPAGFQVTFFRSRTAHDPANPSRFAPHQLLFAHAALAWPGHGRLRHAQRAARVGDGDESTRFALEDTAVAVQGWSFSRDAATGRYAATVADQALALRLGLAPTQPLLLQGDRGFSRKGPRPEQASHYYSQPQLAVSGTVGFEGKSLPVRGRAWLDHEWSTAVLDEESVGWDWIGINLDDGGALMAFRIRGRDGAAVRWASARLRERDGRELSYGPDAVRFETLGTWRSPRTGTSYPVRSRLTLGQGTAALRFDIEPLIEDQELDARLSTGAVYWEGAVSLRHDGRTVGRGYLELVGYHRPMKL</sequence>
<dbReference type="Pfam" id="PF07143">
    <property type="entry name" value="CrtC"/>
    <property type="match status" value="1"/>
</dbReference>
<dbReference type="AlphaFoldDB" id="A0A497XM64"/>
<dbReference type="InterPro" id="IPR023374">
    <property type="entry name" value="AttH-like_dom_sf"/>
</dbReference>
<evidence type="ECO:0000259" key="2">
    <source>
        <dbReference type="Pfam" id="PF07143"/>
    </source>
</evidence>
<dbReference type="Proteomes" id="UP000268908">
    <property type="component" value="Unassembled WGS sequence"/>
</dbReference>
<protein>
    <submittedName>
        <fullName evidence="3">Putative secreted hydrolase</fullName>
    </submittedName>
</protein>
<evidence type="ECO:0000313" key="4">
    <source>
        <dbReference type="Proteomes" id="UP000268908"/>
    </source>
</evidence>
<dbReference type="Pfam" id="PF17186">
    <property type="entry name" value="Lipocalin_9"/>
    <property type="match status" value="1"/>
</dbReference>
<proteinExistence type="predicted"/>
<dbReference type="EMBL" id="RCCI01000004">
    <property type="protein sequence ID" value="RLJ68507.1"/>
    <property type="molecule type" value="Genomic_DNA"/>
</dbReference>
<keyword evidence="1" id="KW-0732">Signal</keyword>
<name>A0A497XM64_9PROT</name>
<dbReference type="GO" id="GO:0016787">
    <property type="term" value="F:hydrolase activity"/>
    <property type="evidence" value="ECO:0007669"/>
    <property type="project" value="UniProtKB-KW"/>
</dbReference>
<accession>A0A497XM64</accession>
<dbReference type="PANTHER" id="PTHR38591:SF1">
    <property type="entry name" value="BLL1000 PROTEIN"/>
    <property type="match status" value="1"/>
</dbReference>
<feature type="domain" description="AttH" evidence="2">
    <location>
        <begin position="56"/>
        <end position="229"/>
    </location>
</feature>
<keyword evidence="3" id="KW-0378">Hydrolase</keyword>
<dbReference type="Gene3D" id="2.40.370.10">
    <property type="entry name" value="AttH-like domain"/>
    <property type="match status" value="2"/>
</dbReference>
<evidence type="ECO:0000313" key="3">
    <source>
        <dbReference type="EMBL" id="RLJ68507.1"/>
    </source>
</evidence>
<feature type="signal peptide" evidence="1">
    <location>
        <begin position="1"/>
        <end position="29"/>
    </location>
</feature>
<evidence type="ECO:0000256" key="1">
    <source>
        <dbReference type="SAM" id="SignalP"/>
    </source>
</evidence>